<dbReference type="OMA" id="DVFRGCR"/>
<organism evidence="1 2">
    <name type="scientific">Penicillium decumbens</name>
    <dbReference type="NCBI Taxonomy" id="69771"/>
    <lineage>
        <taxon>Eukaryota</taxon>
        <taxon>Fungi</taxon>
        <taxon>Dikarya</taxon>
        <taxon>Ascomycota</taxon>
        <taxon>Pezizomycotina</taxon>
        <taxon>Eurotiomycetes</taxon>
        <taxon>Eurotiomycetidae</taxon>
        <taxon>Eurotiales</taxon>
        <taxon>Aspergillaceae</taxon>
        <taxon>Penicillium</taxon>
    </lineage>
</organism>
<name>A0A1V6PNB7_PENDC</name>
<protein>
    <submittedName>
        <fullName evidence="1">Uncharacterized protein</fullName>
    </submittedName>
</protein>
<dbReference type="EMBL" id="MDYL01000001">
    <property type="protein sequence ID" value="OQD78152.1"/>
    <property type="molecule type" value="Genomic_DNA"/>
</dbReference>
<sequence>MCGDSNRPTFGGTIAVLFPRENRLPSVSSLSSSRDSAVSFASSTSTLSSYSLFFRNAETNDRKTKAILQTDDQETFETLRGCGNVDMRIEKYGDLSTSTSYIPPLYQFKLDLSQNHSLKPGHRQTEMEFELPERLDLGVSEKGVVGRQVTMKDTGGAVLGVGIVGYN</sequence>
<proteinExistence type="predicted"/>
<gene>
    <name evidence="1" type="ORF">PENDEC_c001G01302</name>
</gene>
<dbReference type="Proteomes" id="UP000191522">
    <property type="component" value="Unassembled WGS sequence"/>
</dbReference>
<dbReference type="OrthoDB" id="4158189at2759"/>
<dbReference type="AlphaFoldDB" id="A0A1V6PNB7"/>
<evidence type="ECO:0000313" key="2">
    <source>
        <dbReference type="Proteomes" id="UP000191522"/>
    </source>
</evidence>
<reference evidence="2" key="1">
    <citation type="journal article" date="2017" name="Nat. Microbiol.">
        <title>Global analysis of biosynthetic gene clusters reveals vast potential of secondary metabolite production in Penicillium species.</title>
        <authorList>
            <person name="Nielsen J.C."/>
            <person name="Grijseels S."/>
            <person name="Prigent S."/>
            <person name="Ji B."/>
            <person name="Dainat J."/>
            <person name="Nielsen K.F."/>
            <person name="Frisvad J.C."/>
            <person name="Workman M."/>
            <person name="Nielsen J."/>
        </authorList>
    </citation>
    <scope>NUCLEOTIDE SEQUENCE [LARGE SCALE GENOMIC DNA]</scope>
    <source>
        <strain evidence="2">IBT 11843</strain>
    </source>
</reference>
<keyword evidence="2" id="KW-1185">Reference proteome</keyword>
<accession>A0A1V6PNB7</accession>
<comment type="caution">
    <text evidence="1">The sequence shown here is derived from an EMBL/GenBank/DDBJ whole genome shotgun (WGS) entry which is preliminary data.</text>
</comment>
<evidence type="ECO:0000313" key="1">
    <source>
        <dbReference type="EMBL" id="OQD78152.1"/>
    </source>
</evidence>